<evidence type="ECO:0000313" key="1">
    <source>
        <dbReference type="EMBL" id="PYE53229.1"/>
    </source>
</evidence>
<gene>
    <name evidence="1" type="ORF">DES52_1091</name>
</gene>
<dbReference type="AlphaFoldDB" id="A0A318S6F0"/>
<proteinExistence type="predicted"/>
<sequence>TIAGEPAPPSGFDLVTLPGTTLTQGTQLNNVPTDIALSGSSVTASTAGAVVGAVSAVDADAGDVHTWSVSDARFEVTNGQLRVKASQMLPSSPGTVSVTLTATDIEGLSFSKTFTLSVLTPVVLSAGALDPTFGSSGKVITPVGSGGSVAFALARQPDGKLVTAGYAWNQGSLNGMDFALARYNSNGTLDTTFGTNGKVTTNLGFADDLARAVAVQPDGKILAAGAAWDGQYSDLALARYNSNGTLDTTFGTNGRVVMPIGSGEDYAAALVVQPDGKILVAGTATDEWTAEDFTLVRFNSDGTLDSTFGSAGVVTTNFDFSGSSFSSDVATSLVLQPDGKLIAAGRTVLTDWDNNATTRVALARYTPNGTLDATFGSGGILTTSIGAGDDSISALALQPDGKLVAAGRTSNGSEYDFALIRYTPSGTLDSTFGSSGVVTTDLGGTDTASALALQPDGKLVAVGQTYNGVSWNFALARYATSGTLDSTFGSSGKVTTSIGAVYDSATALVLEPDGKIVAAGQTNNGTNSSFVLTRYLP</sequence>
<dbReference type="Gene3D" id="2.80.10.50">
    <property type="match status" value="4"/>
</dbReference>
<accession>A0A318S6F0</accession>
<comment type="caution">
    <text evidence="1">The sequence shown here is derived from an EMBL/GenBank/DDBJ whole genome shotgun (WGS) entry which is preliminary data.</text>
</comment>
<feature type="non-terminal residue" evidence="1">
    <location>
        <position position="1"/>
    </location>
</feature>
<reference evidence="1 2" key="1">
    <citation type="submission" date="2018-06" db="EMBL/GenBank/DDBJ databases">
        <title>Genomic Encyclopedia of Type Strains, Phase IV (KMG-IV): sequencing the most valuable type-strain genomes for metagenomic binning, comparative biology and taxonomic classification.</title>
        <authorList>
            <person name="Goeker M."/>
        </authorList>
    </citation>
    <scope>NUCLEOTIDE SEQUENCE [LARGE SCALE GENOMIC DNA]</scope>
    <source>
        <strain evidence="1 2">DSM 18048</strain>
    </source>
</reference>
<dbReference type="NCBIfam" id="TIGR02608">
    <property type="entry name" value="delta_60_rpt"/>
    <property type="match status" value="8"/>
</dbReference>
<evidence type="ECO:0000313" key="2">
    <source>
        <dbReference type="Proteomes" id="UP000248326"/>
    </source>
</evidence>
<dbReference type="Proteomes" id="UP000248326">
    <property type="component" value="Unassembled WGS sequence"/>
</dbReference>
<name>A0A318S6F0_9DEIO</name>
<dbReference type="RefSeq" id="WP_211317918.1">
    <property type="nucleotide sequence ID" value="NZ_QJSX01000009.1"/>
</dbReference>
<keyword evidence="2" id="KW-1185">Reference proteome</keyword>
<dbReference type="Pfam" id="PF17164">
    <property type="entry name" value="DUF5122"/>
    <property type="match status" value="7"/>
</dbReference>
<dbReference type="EMBL" id="QJSX01000009">
    <property type="protein sequence ID" value="PYE53229.1"/>
    <property type="molecule type" value="Genomic_DNA"/>
</dbReference>
<dbReference type="InterPro" id="IPR013431">
    <property type="entry name" value="Delta_60_rpt"/>
</dbReference>
<dbReference type="SUPFAM" id="SSF101898">
    <property type="entry name" value="NHL repeat"/>
    <property type="match status" value="1"/>
</dbReference>
<organism evidence="1 2">
    <name type="scientific">Deinococcus yavapaiensis KR-236</name>
    <dbReference type="NCBI Taxonomy" id="694435"/>
    <lineage>
        <taxon>Bacteria</taxon>
        <taxon>Thermotogati</taxon>
        <taxon>Deinococcota</taxon>
        <taxon>Deinococci</taxon>
        <taxon>Deinococcales</taxon>
        <taxon>Deinococcaceae</taxon>
        <taxon>Deinococcus</taxon>
    </lineage>
</organism>
<protein>
    <submittedName>
        <fullName evidence="1">Putative delta-60 repeat protein</fullName>
    </submittedName>
</protein>